<reference evidence="5" key="1">
    <citation type="submission" date="2017-02" db="EMBL/GenBank/DDBJ databases">
        <authorList>
            <person name="Varghese N."/>
            <person name="Submissions S."/>
        </authorList>
    </citation>
    <scope>NUCLEOTIDE SEQUENCE [LARGE SCALE GENOMIC DNA]</scope>
    <source>
        <strain evidence="5">DSM 24091</strain>
    </source>
</reference>
<dbReference type="SUPFAM" id="SSF48452">
    <property type="entry name" value="TPR-like"/>
    <property type="match status" value="2"/>
</dbReference>
<dbReference type="PANTHER" id="PTHR44858">
    <property type="entry name" value="TETRATRICOPEPTIDE REPEAT PROTEIN 6"/>
    <property type="match status" value="1"/>
</dbReference>
<evidence type="ECO:0000256" key="2">
    <source>
        <dbReference type="ARBA" id="ARBA00022803"/>
    </source>
</evidence>
<keyword evidence="5" id="KW-1185">Reference proteome</keyword>
<dbReference type="InterPro" id="IPR019734">
    <property type="entry name" value="TPR_rpt"/>
</dbReference>
<sequence length="332" mass="38582">MKDNNPYFYLASSQLFPFTASIQTDRRDTDLLAIAQEALALVEAGHTADALDLYSTTIEKHPQLPFFYACRSLLNTHLGDEEGAFYDYQIAKKLDFNYHNFLEWQENTGAMHLAPELEELNEEMKQNDSSSQSFINRAMLWVQHFDYEQAIDDYSLALAIADNPEVRISRAAVFMRMLRYDMALMDLNAAIGLDPKLHMAFLYRAKLFVAVREDDAALADFEQALQLAPDNIEIFEERASYYERIEDWRAAIADYNQVISRNPTDFYCYVLRADAYERVEDWQEAIADYDEAIRLNPHYSDLYQYRGTLKQKIGDEDGAARDFNTFEDLEQE</sequence>
<dbReference type="Gene3D" id="1.25.40.10">
    <property type="entry name" value="Tetratricopeptide repeat domain"/>
    <property type="match status" value="3"/>
</dbReference>
<dbReference type="GO" id="GO:0046813">
    <property type="term" value="P:receptor-mediated virion attachment to host cell"/>
    <property type="evidence" value="ECO:0007669"/>
    <property type="project" value="TreeGrafter"/>
</dbReference>
<dbReference type="GO" id="GO:0009279">
    <property type="term" value="C:cell outer membrane"/>
    <property type="evidence" value="ECO:0007669"/>
    <property type="project" value="TreeGrafter"/>
</dbReference>
<organism evidence="4 5">
    <name type="scientific">Sphingobacterium nematocida</name>
    <dbReference type="NCBI Taxonomy" id="1513896"/>
    <lineage>
        <taxon>Bacteria</taxon>
        <taxon>Pseudomonadati</taxon>
        <taxon>Bacteroidota</taxon>
        <taxon>Sphingobacteriia</taxon>
        <taxon>Sphingobacteriales</taxon>
        <taxon>Sphingobacteriaceae</taxon>
        <taxon>Sphingobacterium</taxon>
    </lineage>
</organism>
<feature type="repeat" description="TPR" evidence="3">
    <location>
        <begin position="198"/>
        <end position="231"/>
    </location>
</feature>
<dbReference type="RefSeq" id="WP_079643223.1">
    <property type="nucleotide sequence ID" value="NZ_FUZF01000009.1"/>
</dbReference>
<dbReference type="AlphaFoldDB" id="A0A1T5E0D7"/>
<keyword evidence="2 3" id="KW-0802">TPR repeat</keyword>
<keyword evidence="1" id="KW-0677">Repeat</keyword>
<protein>
    <submittedName>
        <fullName evidence="4">TPR repeat-containing protein</fullName>
    </submittedName>
</protein>
<gene>
    <name evidence="4" type="ORF">SAMN05660841_02299</name>
</gene>
<dbReference type="Proteomes" id="UP000190150">
    <property type="component" value="Unassembled WGS sequence"/>
</dbReference>
<dbReference type="PROSITE" id="PS50005">
    <property type="entry name" value="TPR"/>
    <property type="match status" value="3"/>
</dbReference>
<dbReference type="OrthoDB" id="712930at2"/>
<evidence type="ECO:0000313" key="5">
    <source>
        <dbReference type="Proteomes" id="UP000190150"/>
    </source>
</evidence>
<feature type="repeat" description="TPR" evidence="3">
    <location>
        <begin position="266"/>
        <end position="299"/>
    </location>
</feature>
<feature type="repeat" description="TPR" evidence="3">
    <location>
        <begin position="232"/>
        <end position="265"/>
    </location>
</feature>
<accession>A0A1T5E0D7</accession>
<dbReference type="InterPro" id="IPR050498">
    <property type="entry name" value="Ycf3"/>
</dbReference>
<dbReference type="PANTHER" id="PTHR44858:SF1">
    <property type="entry name" value="UDP-N-ACETYLGLUCOSAMINE--PEPTIDE N-ACETYLGLUCOSAMINYLTRANSFERASE SPINDLY-RELATED"/>
    <property type="match status" value="1"/>
</dbReference>
<dbReference type="EMBL" id="FUZF01000009">
    <property type="protein sequence ID" value="SKB77457.1"/>
    <property type="molecule type" value="Genomic_DNA"/>
</dbReference>
<proteinExistence type="predicted"/>
<evidence type="ECO:0000313" key="4">
    <source>
        <dbReference type="EMBL" id="SKB77457.1"/>
    </source>
</evidence>
<name>A0A1T5E0D7_9SPHI</name>
<evidence type="ECO:0000256" key="3">
    <source>
        <dbReference type="PROSITE-ProRule" id="PRU00339"/>
    </source>
</evidence>
<dbReference type="InterPro" id="IPR011990">
    <property type="entry name" value="TPR-like_helical_dom_sf"/>
</dbReference>
<evidence type="ECO:0000256" key="1">
    <source>
        <dbReference type="ARBA" id="ARBA00022737"/>
    </source>
</evidence>
<dbReference type="SMART" id="SM00028">
    <property type="entry name" value="TPR"/>
    <property type="match status" value="6"/>
</dbReference>
<dbReference type="STRING" id="1513896.SAMN05660841_02299"/>
<dbReference type="Pfam" id="PF13432">
    <property type="entry name" value="TPR_16"/>
    <property type="match status" value="1"/>
</dbReference>